<dbReference type="AlphaFoldDB" id="X1NLI3"/>
<comment type="caution">
    <text evidence="1">The sequence shown here is derived from an EMBL/GenBank/DDBJ whole genome shotgun (WGS) entry which is preliminary data.</text>
</comment>
<proteinExistence type="predicted"/>
<dbReference type="EMBL" id="BARV01019467">
    <property type="protein sequence ID" value="GAI31066.1"/>
    <property type="molecule type" value="Genomic_DNA"/>
</dbReference>
<feature type="non-terminal residue" evidence="1">
    <location>
        <position position="1"/>
    </location>
</feature>
<protein>
    <submittedName>
        <fullName evidence="1">Uncharacterized protein</fullName>
    </submittedName>
</protein>
<reference evidence="1" key="1">
    <citation type="journal article" date="2014" name="Front. Microbiol.">
        <title>High frequency of phylogenetically diverse reductive dehalogenase-homologous genes in deep subseafloor sedimentary metagenomes.</title>
        <authorList>
            <person name="Kawai M."/>
            <person name="Futagami T."/>
            <person name="Toyoda A."/>
            <person name="Takaki Y."/>
            <person name="Nishi S."/>
            <person name="Hori S."/>
            <person name="Arai W."/>
            <person name="Tsubouchi T."/>
            <person name="Morono Y."/>
            <person name="Uchiyama I."/>
            <person name="Ito T."/>
            <person name="Fujiyama A."/>
            <person name="Inagaki F."/>
            <person name="Takami H."/>
        </authorList>
    </citation>
    <scope>NUCLEOTIDE SEQUENCE</scope>
    <source>
        <strain evidence="1">Expedition CK06-06</strain>
    </source>
</reference>
<name>X1NLI3_9ZZZZ</name>
<organism evidence="1">
    <name type="scientific">marine sediment metagenome</name>
    <dbReference type="NCBI Taxonomy" id="412755"/>
    <lineage>
        <taxon>unclassified sequences</taxon>
        <taxon>metagenomes</taxon>
        <taxon>ecological metagenomes</taxon>
    </lineage>
</organism>
<evidence type="ECO:0000313" key="1">
    <source>
        <dbReference type="EMBL" id="GAI31066.1"/>
    </source>
</evidence>
<gene>
    <name evidence="1" type="ORF">S06H3_32712</name>
</gene>
<accession>X1NLI3</accession>
<sequence length="36" mass="4506">RTDSDIRKLYESRIQLGCVQRRYIDRGKRWNRIKII</sequence>